<dbReference type="PANTHER" id="PTHR33908:SF11">
    <property type="entry name" value="MEMBRANE PROTEIN"/>
    <property type="match status" value="1"/>
</dbReference>
<evidence type="ECO:0000256" key="6">
    <source>
        <dbReference type="ARBA" id="ARBA00022989"/>
    </source>
</evidence>
<keyword evidence="3" id="KW-0328">Glycosyltransferase</keyword>
<name>A0A2I6S934_9RHOO</name>
<dbReference type="InterPro" id="IPR050297">
    <property type="entry name" value="LipidA_mod_glycosyltrf_83"/>
</dbReference>
<feature type="transmembrane region" description="Helical" evidence="8">
    <location>
        <begin position="233"/>
        <end position="256"/>
    </location>
</feature>
<keyword evidence="11" id="KW-1185">Reference proteome</keyword>
<dbReference type="AlphaFoldDB" id="A0A2I6S934"/>
<organism evidence="10 11">
    <name type="scientific">Pseudazoarcus pumilus</name>
    <dbReference type="NCBI Taxonomy" id="2067960"/>
    <lineage>
        <taxon>Bacteria</taxon>
        <taxon>Pseudomonadati</taxon>
        <taxon>Pseudomonadota</taxon>
        <taxon>Betaproteobacteria</taxon>
        <taxon>Rhodocyclales</taxon>
        <taxon>Zoogloeaceae</taxon>
        <taxon>Pseudazoarcus</taxon>
    </lineage>
</organism>
<keyword evidence="7 8" id="KW-0472">Membrane</keyword>
<feature type="transmembrane region" description="Helical" evidence="8">
    <location>
        <begin position="148"/>
        <end position="168"/>
    </location>
</feature>
<evidence type="ECO:0000256" key="3">
    <source>
        <dbReference type="ARBA" id="ARBA00022676"/>
    </source>
</evidence>
<keyword evidence="4" id="KW-0808">Transferase</keyword>
<feature type="transmembrane region" description="Helical" evidence="8">
    <location>
        <begin position="21"/>
        <end position="38"/>
    </location>
</feature>
<evidence type="ECO:0000256" key="5">
    <source>
        <dbReference type="ARBA" id="ARBA00022692"/>
    </source>
</evidence>
<dbReference type="GO" id="GO:0005886">
    <property type="term" value="C:plasma membrane"/>
    <property type="evidence" value="ECO:0007669"/>
    <property type="project" value="UniProtKB-SubCell"/>
</dbReference>
<proteinExistence type="predicted"/>
<dbReference type="GO" id="GO:0016763">
    <property type="term" value="F:pentosyltransferase activity"/>
    <property type="evidence" value="ECO:0007669"/>
    <property type="project" value="TreeGrafter"/>
</dbReference>
<comment type="subcellular location">
    <subcellularLocation>
        <location evidence="1">Cell membrane</location>
        <topology evidence="1">Multi-pass membrane protein</topology>
    </subcellularLocation>
</comment>
<dbReference type="InterPro" id="IPR038731">
    <property type="entry name" value="RgtA/B/C-like"/>
</dbReference>
<feature type="transmembrane region" description="Helical" evidence="8">
    <location>
        <begin position="374"/>
        <end position="393"/>
    </location>
</feature>
<evidence type="ECO:0000256" key="8">
    <source>
        <dbReference type="SAM" id="Phobius"/>
    </source>
</evidence>
<feature type="transmembrane region" description="Helical" evidence="8">
    <location>
        <begin position="97"/>
        <end position="116"/>
    </location>
</feature>
<evidence type="ECO:0000313" key="11">
    <source>
        <dbReference type="Proteomes" id="UP000242205"/>
    </source>
</evidence>
<dbReference type="KEGG" id="atw:C0099_12960"/>
<feature type="transmembrane region" description="Helical" evidence="8">
    <location>
        <begin position="175"/>
        <end position="206"/>
    </location>
</feature>
<dbReference type="OrthoDB" id="345761at2"/>
<dbReference type="PANTHER" id="PTHR33908">
    <property type="entry name" value="MANNOSYLTRANSFERASE YKCB-RELATED"/>
    <property type="match status" value="1"/>
</dbReference>
<accession>A0A2I6S934</accession>
<keyword evidence="2" id="KW-1003">Cell membrane</keyword>
<dbReference type="EMBL" id="CP025682">
    <property type="protein sequence ID" value="AUN95762.1"/>
    <property type="molecule type" value="Genomic_DNA"/>
</dbReference>
<evidence type="ECO:0000256" key="1">
    <source>
        <dbReference type="ARBA" id="ARBA00004651"/>
    </source>
</evidence>
<dbReference type="GO" id="GO:0009103">
    <property type="term" value="P:lipopolysaccharide biosynthetic process"/>
    <property type="evidence" value="ECO:0007669"/>
    <property type="project" value="UniProtKB-ARBA"/>
</dbReference>
<evidence type="ECO:0000256" key="4">
    <source>
        <dbReference type="ARBA" id="ARBA00022679"/>
    </source>
</evidence>
<feature type="transmembrane region" description="Helical" evidence="8">
    <location>
        <begin position="342"/>
        <end position="362"/>
    </location>
</feature>
<sequence length="559" mass="62643">MTGKHASMRAIESGKISMIDQLKAISATAFIVGIYVALRWNLLDVPLDRDEGGFAYIGQIINAGGLPYQDATDHKPPLVFYLYALAQRVFPESATGIHLFGHIYNFITLIVLATLARKITGNYAAAFFTALIFAAFSAAASLQGFTTSVALLMLLPISLSALSAAYAIEKQKWTYVLLSGFFGALACWLKPVAFFSIIPLFAWVVWKWEASPRDSSHLHTSHRRALTRIRTTAIWLSGGMLSSILVLLPFAANGLLSEVWYWTFTHNFAYSQAIDISQNLARVISWIRHVLWPKGESIPVLAALTGCVLMLSFRIKYSVFVTSFLVGSVVGTIPGHNYNHYFMQWAPAVSLAAGVALAILIANRTKFFRFSIGSLAALATLIMPLAMLPGYYVTDPAHVISRKAFGANPFPESEVLAEWLRQNSENDNTVFIYGSEPQILFLSGLRNVSRHIYMYPLLQNFERHEEFQEEAIRDIIKERPTFIVSTNVPTSLLASRSASPRFDRAITRYVQENYRPVGWIPVTNIAPEFNSISIMDRNLARRFSEHTYRILLFKRSSRE</sequence>
<keyword evidence="6 8" id="KW-1133">Transmembrane helix</keyword>
<evidence type="ECO:0000259" key="9">
    <source>
        <dbReference type="Pfam" id="PF13231"/>
    </source>
</evidence>
<dbReference type="Pfam" id="PF13231">
    <property type="entry name" value="PMT_2"/>
    <property type="match status" value="1"/>
</dbReference>
<keyword evidence="5 8" id="KW-0812">Transmembrane</keyword>
<protein>
    <recommendedName>
        <fullName evidence="9">Glycosyltransferase RgtA/B/C/D-like domain-containing protein</fullName>
    </recommendedName>
</protein>
<reference evidence="10 11" key="1">
    <citation type="submission" date="2018-01" db="EMBL/GenBank/DDBJ databases">
        <authorList>
            <person name="Fu G.-Y."/>
        </authorList>
    </citation>
    <scope>NUCLEOTIDE SEQUENCE [LARGE SCALE GENOMIC DNA]</scope>
    <source>
        <strain evidence="10 11">SY39</strain>
    </source>
</reference>
<evidence type="ECO:0000256" key="7">
    <source>
        <dbReference type="ARBA" id="ARBA00023136"/>
    </source>
</evidence>
<evidence type="ECO:0000256" key="2">
    <source>
        <dbReference type="ARBA" id="ARBA00022475"/>
    </source>
</evidence>
<feature type="transmembrane region" description="Helical" evidence="8">
    <location>
        <begin position="317"/>
        <end position="336"/>
    </location>
</feature>
<feature type="domain" description="Glycosyltransferase RgtA/B/C/D-like" evidence="9">
    <location>
        <begin position="74"/>
        <end position="221"/>
    </location>
</feature>
<feature type="transmembrane region" description="Helical" evidence="8">
    <location>
        <begin position="123"/>
        <end position="142"/>
    </location>
</feature>
<gene>
    <name evidence="10" type="ORF">C0099_12960</name>
</gene>
<dbReference type="Proteomes" id="UP000242205">
    <property type="component" value="Chromosome"/>
</dbReference>
<evidence type="ECO:0000313" key="10">
    <source>
        <dbReference type="EMBL" id="AUN95762.1"/>
    </source>
</evidence>